<accession>A0A9W4E7J9</accession>
<dbReference type="EMBL" id="CAJVAX010000012">
    <property type="protein sequence ID" value="CAG7633364.1"/>
    <property type="molecule type" value="Genomic_DNA"/>
</dbReference>
<evidence type="ECO:0000256" key="1">
    <source>
        <dbReference type="SAM" id="MobiDB-lite"/>
    </source>
</evidence>
<protein>
    <submittedName>
        <fullName evidence="2">Uncharacterized protein</fullName>
    </submittedName>
</protein>
<feature type="region of interest" description="Disordered" evidence="1">
    <location>
        <begin position="1"/>
        <end position="62"/>
    </location>
</feature>
<evidence type="ECO:0000313" key="3">
    <source>
        <dbReference type="Proteomes" id="UP001153328"/>
    </source>
</evidence>
<gene>
    <name evidence="2" type="ORF">SBRY_20968</name>
</gene>
<evidence type="ECO:0000313" key="2">
    <source>
        <dbReference type="EMBL" id="CAG7633364.1"/>
    </source>
</evidence>
<comment type="caution">
    <text evidence="2">The sequence shown here is derived from an EMBL/GenBank/DDBJ whole genome shotgun (WGS) entry which is preliminary data.</text>
</comment>
<reference evidence="2" key="1">
    <citation type="submission" date="2021-06" db="EMBL/GenBank/DDBJ databases">
        <authorList>
            <person name="Arsene-Ploetze F."/>
        </authorList>
    </citation>
    <scope>NUCLEOTIDE SEQUENCE</scope>
    <source>
        <strain evidence="2">SBRY1</strain>
    </source>
</reference>
<feature type="compositionally biased region" description="Basic and acidic residues" evidence="1">
    <location>
        <begin position="43"/>
        <end position="61"/>
    </location>
</feature>
<proteinExistence type="predicted"/>
<dbReference type="AlphaFoldDB" id="A0A9W4E7J9"/>
<organism evidence="2 3">
    <name type="scientific">Actinacidiphila bryophytorum</name>
    <dbReference type="NCBI Taxonomy" id="1436133"/>
    <lineage>
        <taxon>Bacteria</taxon>
        <taxon>Bacillati</taxon>
        <taxon>Actinomycetota</taxon>
        <taxon>Actinomycetes</taxon>
        <taxon>Kitasatosporales</taxon>
        <taxon>Streptomycetaceae</taxon>
        <taxon>Actinacidiphila</taxon>
    </lineage>
</organism>
<name>A0A9W4E7J9_9ACTN</name>
<dbReference type="Proteomes" id="UP001153328">
    <property type="component" value="Unassembled WGS sequence"/>
</dbReference>
<sequence length="101" mass="10790">MHRPADLHAAPGGSRGDGLTRARPRPAPGVGRECHRGVGGSVRGKERIEDDDRPPPPDAARRALAGVPGVLRAARGELQHRHGPADERDLRLHVHAVEHPA</sequence>
<keyword evidence="3" id="KW-1185">Reference proteome</keyword>